<keyword evidence="2" id="KW-0479">Metal-binding</keyword>
<dbReference type="Pfam" id="PF14691">
    <property type="entry name" value="Fer4_20"/>
    <property type="match status" value="1"/>
</dbReference>
<dbReference type="Pfam" id="PF22117">
    <property type="entry name" value="Fer4_Nqo3"/>
    <property type="match status" value="1"/>
</dbReference>
<dbReference type="InterPro" id="IPR001041">
    <property type="entry name" value="2Fe-2S_ferredoxin-type"/>
</dbReference>
<keyword evidence="8" id="KW-1185">Reference proteome</keyword>
<feature type="domain" description="2Fe-2S ferredoxin-type" evidence="6">
    <location>
        <begin position="1"/>
        <end position="76"/>
    </location>
</feature>
<dbReference type="Pfam" id="PF07992">
    <property type="entry name" value="Pyr_redox_2"/>
    <property type="match status" value="1"/>
</dbReference>
<evidence type="ECO:0000256" key="4">
    <source>
        <dbReference type="ARBA" id="ARBA00023004"/>
    </source>
</evidence>
<dbReference type="KEGG" id="tbs:A3L01_00950"/>
<keyword evidence="3" id="KW-0677">Repeat</keyword>
<dbReference type="GO" id="GO:0042773">
    <property type="term" value="P:ATP synthesis coupled electron transport"/>
    <property type="evidence" value="ECO:0007669"/>
    <property type="project" value="InterPro"/>
</dbReference>
<dbReference type="InterPro" id="IPR009051">
    <property type="entry name" value="Helical_ferredxn"/>
</dbReference>
<dbReference type="RefSeq" id="WP_088864053.1">
    <property type="nucleotide sequence ID" value="NZ_CP015101.1"/>
</dbReference>
<dbReference type="GO" id="GO:0008137">
    <property type="term" value="F:NADH dehydrogenase (ubiquinone) activity"/>
    <property type="evidence" value="ECO:0007669"/>
    <property type="project" value="InterPro"/>
</dbReference>
<dbReference type="PROSITE" id="PS00641">
    <property type="entry name" value="COMPLEX1_75K_1"/>
    <property type="match status" value="1"/>
</dbReference>
<dbReference type="Gene3D" id="3.30.200.210">
    <property type="match status" value="1"/>
</dbReference>
<dbReference type="Gene3D" id="3.30.70.20">
    <property type="match status" value="1"/>
</dbReference>
<evidence type="ECO:0000256" key="1">
    <source>
        <dbReference type="ARBA" id="ARBA00022485"/>
    </source>
</evidence>
<dbReference type="PROSITE" id="PS51085">
    <property type="entry name" value="2FE2S_FER_2"/>
    <property type="match status" value="1"/>
</dbReference>
<dbReference type="EMBL" id="CP015101">
    <property type="protein sequence ID" value="ASJ04003.1"/>
    <property type="molecule type" value="Genomic_DNA"/>
</dbReference>
<proteinExistence type="predicted"/>
<keyword evidence="5" id="KW-0411">Iron-sulfur</keyword>
<dbReference type="Proteomes" id="UP000250272">
    <property type="component" value="Chromosome"/>
</dbReference>
<dbReference type="GO" id="GO:0016020">
    <property type="term" value="C:membrane"/>
    <property type="evidence" value="ECO:0007669"/>
    <property type="project" value="InterPro"/>
</dbReference>
<dbReference type="AlphaFoldDB" id="A0A2Z2MEH4"/>
<dbReference type="PRINTS" id="PR00419">
    <property type="entry name" value="ADXRDTASE"/>
</dbReference>
<dbReference type="GO" id="GO:0046872">
    <property type="term" value="F:metal ion binding"/>
    <property type="evidence" value="ECO:0007669"/>
    <property type="project" value="UniProtKB-KW"/>
</dbReference>
<evidence type="ECO:0000313" key="7">
    <source>
        <dbReference type="EMBL" id="ASJ04003.1"/>
    </source>
</evidence>
<dbReference type="InterPro" id="IPR000283">
    <property type="entry name" value="NADH_UbQ_OxRdtase_75kDa_su_CS"/>
</dbReference>
<dbReference type="InterPro" id="IPR023753">
    <property type="entry name" value="FAD/NAD-binding_dom"/>
</dbReference>
<dbReference type="OrthoDB" id="27922at2157"/>
<dbReference type="SUPFAM" id="SSF46548">
    <property type="entry name" value="alpha-helical ferredoxin"/>
    <property type="match status" value="1"/>
</dbReference>
<keyword evidence="4" id="KW-0408">Iron</keyword>
<dbReference type="NCBIfam" id="NF009410">
    <property type="entry name" value="PRK12771.1"/>
    <property type="match status" value="1"/>
</dbReference>
<dbReference type="SUPFAM" id="SSF54292">
    <property type="entry name" value="2Fe-2S ferredoxin-like"/>
    <property type="match status" value="1"/>
</dbReference>
<evidence type="ECO:0000313" key="8">
    <source>
        <dbReference type="Proteomes" id="UP000250272"/>
    </source>
</evidence>
<dbReference type="Gene3D" id="3.50.50.60">
    <property type="entry name" value="FAD/NAD(P)-binding domain"/>
    <property type="match status" value="2"/>
</dbReference>
<sequence>MVKIIVNGKEIDAPEGKPLIDFLREIGEHIPGFCYTNELDPYGSCRLCLVSTPRGVTTSCTLKPMEGLKIETLSDEVVSMRKTALELILSDHYGDCIGPCQDGCPAHSDVQGYLALIAMGKYHEAVKLMKEKYILPAVLGRVCPAFCEDACRRNLVDEPLAIRQLKRFAADYDLEHGPWMPEIPPSTGKRIAVVGGGPAGLACAYYLRTMGHEVTIIEAMPELGGMMRYGIPPYRLPRDVLDRDIATVINTGIEVKTNTALGRDVTLEELRESYDAVFLGVGAWRSRRMGIPGEELEGVMHGIEFLRKVNTGEKVELGERVVVVGGGNTAMDVARTALRLGAKVTVVYRRSKAEMPANEREVEEAMEEGVEFMFLTNPVRILGNGKVEEVELVKMKLGEPDSSGRRRPIPIEGSEFRVKADNVILAIGQYCDEEFLKGLGIEAKRGKALVDEVTLQTSIPGVFAGGDLVLGPSTVIESIATGRRAAIMIDLYLKGKLDKAKAVLTEPEKHIEEVLRDDDLYRVLFDLRPYNHWKKVTEKDYEDVERLPRAKVKLLEPERRKKTFEEVEPALSEEEVLKEAQRCMSCGCMEVFRCKLREYATLYGAEQYAFEGEQNKFEIDESHPWVTLDNNKCVLCGQCVNFTHEVAGEGVLDYLFRGFATRIGPPLGESLGSAEGRFIGEMIDVCPVGAITEKLPFVKPGPWKTKPVKTVCNGCSLACEMNVEIYDGMLVRASRVENSWNRHICDHCRFDRPWAEDLTQPLLNGKPVSWEEAKRFIAERSYALILTPELTNEEIARLKAFAEEKGIPIGSTVSGGSSTATLEDIRNAKRVLLKASPEKFPLLKILLKGKEIVEEEYDVAVLEGPAQPLEVPTLILHEGVNAAGIIKAGIGGIPESEAYVVIGRPGKELPGDVLVIPAGVWAEKSGTVTNAFGMELRLEKAREGYSPLGLFE</sequence>
<dbReference type="GO" id="GO:0051539">
    <property type="term" value="F:4 iron, 4 sulfur cluster binding"/>
    <property type="evidence" value="ECO:0007669"/>
    <property type="project" value="UniProtKB-KW"/>
</dbReference>
<reference evidence="7 8" key="1">
    <citation type="submission" date="2016-04" db="EMBL/GenBank/DDBJ databases">
        <title>Complete genome sequence of Thermococcus barossii type strain SHCK-94.</title>
        <authorList>
            <person name="Oger P.M."/>
        </authorList>
    </citation>
    <scope>NUCLEOTIDE SEQUENCE [LARGE SCALE GENOMIC DNA]</scope>
    <source>
        <strain evidence="7 8">SHCK-94</strain>
    </source>
</reference>
<dbReference type="PANTHER" id="PTHR42783:SF3">
    <property type="entry name" value="GLUTAMATE SYNTHASE [NADPH] SMALL CHAIN-RELATED"/>
    <property type="match status" value="1"/>
</dbReference>
<dbReference type="SUPFAM" id="SSF54862">
    <property type="entry name" value="4Fe-4S ferredoxins"/>
    <property type="match status" value="1"/>
</dbReference>
<dbReference type="GO" id="GO:0016491">
    <property type="term" value="F:oxidoreductase activity"/>
    <property type="evidence" value="ECO:0007669"/>
    <property type="project" value="InterPro"/>
</dbReference>
<accession>A0A2Z2MEH4</accession>
<dbReference type="PANTHER" id="PTHR42783">
    <property type="entry name" value="GLUTAMATE SYNTHASE [NADPH] SMALL CHAIN"/>
    <property type="match status" value="1"/>
</dbReference>
<dbReference type="GeneID" id="33325295"/>
<dbReference type="InterPro" id="IPR036188">
    <property type="entry name" value="FAD/NAD-bd_sf"/>
</dbReference>
<dbReference type="InterPro" id="IPR036010">
    <property type="entry name" value="2Fe-2S_ferredoxin-like_sf"/>
</dbReference>
<dbReference type="InterPro" id="IPR028261">
    <property type="entry name" value="DPD_II"/>
</dbReference>
<evidence type="ECO:0000256" key="3">
    <source>
        <dbReference type="ARBA" id="ARBA00022737"/>
    </source>
</evidence>
<protein>
    <submittedName>
        <fullName evidence="7">Glutamate synthase</fullName>
    </submittedName>
</protein>
<name>A0A2Z2MEH4_9EURY</name>
<dbReference type="CDD" id="cd00368">
    <property type="entry name" value="Molybdopterin-Binding"/>
    <property type="match status" value="1"/>
</dbReference>
<dbReference type="SUPFAM" id="SSF51971">
    <property type="entry name" value="Nucleotide-binding domain"/>
    <property type="match status" value="1"/>
</dbReference>
<evidence type="ECO:0000256" key="5">
    <source>
        <dbReference type="ARBA" id="ARBA00023014"/>
    </source>
</evidence>
<gene>
    <name evidence="7" type="ORF">A3L01_00950</name>
</gene>
<dbReference type="Pfam" id="PF13510">
    <property type="entry name" value="Fer2_4"/>
    <property type="match status" value="1"/>
</dbReference>
<keyword evidence="1" id="KW-0004">4Fe-4S</keyword>
<evidence type="ECO:0000256" key="2">
    <source>
        <dbReference type="ARBA" id="ARBA00022723"/>
    </source>
</evidence>
<organism evidence="7 8">
    <name type="scientific">Thermococcus barossii</name>
    <dbReference type="NCBI Taxonomy" id="54077"/>
    <lineage>
        <taxon>Archaea</taxon>
        <taxon>Methanobacteriati</taxon>
        <taxon>Methanobacteriota</taxon>
        <taxon>Thermococci</taxon>
        <taxon>Thermococcales</taxon>
        <taxon>Thermococcaceae</taxon>
        <taxon>Thermococcus</taxon>
    </lineage>
</organism>
<evidence type="ECO:0000259" key="6">
    <source>
        <dbReference type="PROSITE" id="PS51085"/>
    </source>
</evidence>
<dbReference type="SUPFAM" id="SSF53706">
    <property type="entry name" value="Formate dehydrogenase/DMSO reductase, domains 1-3"/>
    <property type="match status" value="1"/>
</dbReference>
<dbReference type="Gene3D" id="1.10.1060.10">
    <property type="entry name" value="Alpha-helical ferredoxin"/>
    <property type="match status" value="2"/>
</dbReference>
<dbReference type="FunFam" id="3.30.70.20:FF:000035">
    <property type="entry name" value="Iron hydrogenase 1"/>
    <property type="match status" value="1"/>
</dbReference>
<dbReference type="InterPro" id="IPR054351">
    <property type="entry name" value="NADH_UbQ_OxRdtase_ferredoxin"/>
</dbReference>